<feature type="compositionally biased region" description="Acidic residues" evidence="1">
    <location>
        <begin position="1"/>
        <end position="10"/>
    </location>
</feature>
<gene>
    <name evidence="2" type="ORF">BELL_1033g00010</name>
</gene>
<feature type="region of interest" description="Disordered" evidence="1">
    <location>
        <begin position="466"/>
        <end position="488"/>
    </location>
</feature>
<feature type="compositionally biased region" description="Polar residues" evidence="1">
    <location>
        <begin position="478"/>
        <end position="488"/>
    </location>
</feature>
<evidence type="ECO:0000256" key="1">
    <source>
        <dbReference type="SAM" id="MobiDB-lite"/>
    </source>
</evidence>
<evidence type="ECO:0000313" key="2">
    <source>
        <dbReference type="EMBL" id="TGO64723.1"/>
    </source>
</evidence>
<dbReference type="AlphaFoldDB" id="A0A4Z1J6I4"/>
<feature type="compositionally biased region" description="Basic and acidic residues" evidence="1">
    <location>
        <begin position="18"/>
        <end position="34"/>
    </location>
</feature>
<dbReference type="Proteomes" id="UP000297229">
    <property type="component" value="Unassembled WGS sequence"/>
</dbReference>
<dbReference type="InterPro" id="IPR038883">
    <property type="entry name" value="AN11006-like"/>
</dbReference>
<feature type="compositionally biased region" description="Acidic residues" evidence="1">
    <location>
        <begin position="102"/>
        <end position="113"/>
    </location>
</feature>
<name>A0A4Z1J6I4_9HELO</name>
<protein>
    <submittedName>
        <fullName evidence="2">Uncharacterized protein</fullName>
    </submittedName>
</protein>
<dbReference type="EMBL" id="PQXM01001031">
    <property type="protein sequence ID" value="TGO64723.1"/>
    <property type="molecule type" value="Genomic_DNA"/>
</dbReference>
<proteinExistence type="predicted"/>
<feature type="region of interest" description="Disordered" evidence="1">
    <location>
        <begin position="1"/>
        <end position="43"/>
    </location>
</feature>
<dbReference type="PANTHER" id="PTHR42085">
    <property type="entry name" value="F-BOX DOMAIN-CONTAINING PROTEIN"/>
    <property type="match status" value="1"/>
</dbReference>
<keyword evidence="3" id="KW-1185">Reference proteome</keyword>
<feature type="compositionally biased region" description="Low complexity" evidence="1">
    <location>
        <begin position="91"/>
        <end position="101"/>
    </location>
</feature>
<evidence type="ECO:0000313" key="3">
    <source>
        <dbReference type="Proteomes" id="UP000297229"/>
    </source>
</evidence>
<organism evidence="2 3">
    <name type="scientific">Botrytis elliptica</name>
    <dbReference type="NCBI Taxonomy" id="278938"/>
    <lineage>
        <taxon>Eukaryota</taxon>
        <taxon>Fungi</taxon>
        <taxon>Dikarya</taxon>
        <taxon>Ascomycota</taxon>
        <taxon>Pezizomycotina</taxon>
        <taxon>Leotiomycetes</taxon>
        <taxon>Helotiales</taxon>
        <taxon>Sclerotiniaceae</taxon>
        <taxon>Botrytis</taxon>
    </lineage>
</organism>
<sequence>MANNDSDDPQAEIGKSSSDQKEEFNRYVRQDRSPRPPPPEVQLYANHPAAIPTPDMPSMLLSLPKEIRLEIYRYLILPVRWVFVRRGGDNLSSGGSSSSDGWTDEDTISFDGDNSDMEIEYDGPGGIDELGTLLWSMAEQQGTIETNDDPEFPSNPEAESILSEVDPAIPTPDDVEVVNLEDGGTAIRTKYGGKWETDSTSSGGSDFVAKYRMWPEILRVNKQIYEEASSMFYTEATVVICCNDLLFFNDKIYKLGTMYGMNPWRHNPLTSVAKKLPNGTIQYDQEDLGGCVEPHIFAKFQKIIFDCALEEDHTENVPLFLDIETGKFDSEDETRFRRCVSSLTFVKDFVKILSKSPVVNKLTINLLVEVTAETRLYAESIDSDDEDALDEMEDKQSKADLKANMNATEIFMDCGMFKPLKHLKNVRKLEFRTGFADFVPAVDYEPKEKYQHMANKLKNLVEGNFKAPEEPTRGGLRSQGSVTQHGAI</sequence>
<accession>A0A4Z1J6I4</accession>
<feature type="region of interest" description="Disordered" evidence="1">
    <location>
        <begin position="91"/>
        <end position="113"/>
    </location>
</feature>
<reference evidence="2 3" key="1">
    <citation type="submission" date="2017-12" db="EMBL/GenBank/DDBJ databases">
        <title>Comparative genomics of Botrytis spp.</title>
        <authorList>
            <person name="Valero-Jimenez C.A."/>
            <person name="Tapia P."/>
            <person name="Veloso J."/>
            <person name="Silva-Moreno E."/>
            <person name="Staats M."/>
            <person name="Valdes J.H."/>
            <person name="Van Kan J.A.L."/>
        </authorList>
    </citation>
    <scope>NUCLEOTIDE SEQUENCE [LARGE SCALE GENOMIC DNA]</scope>
    <source>
        <strain evidence="2 3">Be9601</strain>
    </source>
</reference>
<comment type="caution">
    <text evidence="2">The sequence shown here is derived from an EMBL/GenBank/DDBJ whole genome shotgun (WGS) entry which is preliminary data.</text>
</comment>
<dbReference type="PANTHER" id="PTHR42085:SF2">
    <property type="entry name" value="F-BOX DOMAIN-CONTAINING PROTEIN"/>
    <property type="match status" value="1"/>
</dbReference>